<dbReference type="Pfam" id="PF00753">
    <property type="entry name" value="Lactamase_B"/>
    <property type="match status" value="1"/>
</dbReference>
<protein>
    <submittedName>
        <fullName evidence="3">Metallo-beta-lactamase domain-containing protein</fullName>
    </submittedName>
</protein>
<dbReference type="InterPro" id="IPR051682">
    <property type="entry name" value="Mito_Persulfide_Diox"/>
</dbReference>
<organism evidence="2 3">
    <name type="scientific">Ditylenchus dipsaci</name>
    <dbReference type="NCBI Taxonomy" id="166011"/>
    <lineage>
        <taxon>Eukaryota</taxon>
        <taxon>Metazoa</taxon>
        <taxon>Ecdysozoa</taxon>
        <taxon>Nematoda</taxon>
        <taxon>Chromadorea</taxon>
        <taxon>Rhabditida</taxon>
        <taxon>Tylenchina</taxon>
        <taxon>Tylenchomorpha</taxon>
        <taxon>Sphaerularioidea</taxon>
        <taxon>Anguinidae</taxon>
        <taxon>Anguininae</taxon>
        <taxon>Ditylenchus</taxon>
    </lineage>
</organism>
<accession>A0A915ETY0</accession>
<evidence type="ECO:0000313" key="3">
    <source>
        <dbReference type="WBParaSite" id="jg9239"/>
    </source>
</evidence>
<evidence type="ECO:0000313" key="2">
    <source>
        <dbReference type="Proteomes" id="UP000887574"/>
    </source>
</evidence>
<sequence length="169" mass="18914">MKSVISKSSGAIADMLVDHGDVIKFGEAGNELEVRSTPGHTNGCLTFVHHRSKMAFSGDALLIRGCGRTDFQDGDARKLYKSVHQEILSLPQDYLIYPAHDYTGQSVTSVQEELQFNARLTKSEEEFVEIMQKLKLKTPSQIDKSVPANMVCGIFELMDEKLRHQVIKD</sequence>
<dbReference type="PANTHER" id="PTHR43084:SF1">
    <property type="entry name" value="PERSULFIDE DIOXYGENASE ETHE1, MITOCHONDRIAL"/>
    <property type="match status" value="1"/>
</dbReference>
<dbReference type="PANTHER" id="PTHR43084">
    <property type="entry name" value="PERSULFIDE DIOXYGENASE ETHE1"/>
    <property type="match status" value="1"/>
</dbReference>
<proteinExistence type="predicted"/>
<dbReference type="Proteomes" id="UP000887574">
    <property type="component" value="Unplaced"/>
</dbReference>
<dbReference type="WBParaSite" id="jg9239">
    <property type="protein sequence ID" value="jg9239"/>
    <property type="gene ID" value="jg9239"/>
</dbReference>
<dbReference type="GO" id="GO:0006749">
    <property type="term" value="P:glutathione metabolic process"/>
    <property type="evidence" value="ECO:0007669"/>
    <property type="project" value="TreeGrafter"/>
</dbReference>
<reference evidence="3" key="1">
    <citation type="submission" date="2022-11" db="UniProtKB">
        <authorList>
            <consortium name="WormBaseParasite"/>
        </authorList>
    </citation>
    <scope>IDENTIFICATION</scope>
</reference>
<dbReference type="GO" id="GO:0070813">
    <property type="term" value="P:hydrogen sulfide metabolic process"/>
    <property type="evidence" value="ECO:0007669"/>
    <property type="project" value="TreeGrafter"/>
</dbReference>
<keyword evidence="2" id="KW-1185">Reference proteome</keyword>
<dbReference type="InterPro" id="IPR001279">
    <property type="entry name" value="Metallo-B-lactamas"/>
</dbReference>
<dbReference type="AlphaFoldDB" id="A0A915ETY0"/>
<dbReference type="SUPFAM" id="SSF56281">
    <property type="entry name" value="Metallo-hydrolase/oxidoreductase"/>
    <property type="match status" value="1"/>
</dbReference>
<evidence type="ECO:0000259" key="1">
    <source>
        <dbReference type="Pfam" id="PF00753"/>
    </source>
</evidence>
<dbReference type="GO" id="GO:0005739">
    <property type="term" value="C:mitochondrion"/>
    <property type="evidence" value="ECO:0007669"/>
    <property type="project" value="TreeGrafter"/>
</dbReference>
<name>A0A915ETY0_9BILA</name>
<dbReference type="GO" id="GO:0050313">
    <property type="term" value="F:sulfur dioxygenase activity"/>
    <property type="evidence" value="ECO:0007669"/>
    <property type="project" value="TreeGrafter"/>
</dbReference>
<dbReference type="InterPro" id="IPR036866">
    <property type="entry name" value="RibonucZ/Hydroxyglut_hydro"/>
</dbReference>
<feature type="domain" description="Metallo-beta-lactamase" evidence="1">
    <location>
        <begin position="26"/>
        <end position="100"/>
    </location>
</feature>
<dbReference type="Gene3D" id="3.60.15.10">
    <property type="entry name" value="Ribonuclease Z/Hydroxyacylglutathione hydrolase-like"/>
    <property type="match status" value="1"/>
</dbReference>